<dbReference type="EMBL" id="MU827306">
    <property type="protein sequence ID" value="KAJ7363263.1"/>
    <property type="molecule type" value="Genomic_DNA"/>
</dbReference>
<keyword evidence="3" id="KW-1185">Reference proteome</keyword>
<accession>A0A9X0CMW5</accession>
<sequence>MIFSGEESTASEQAIQLDNGLRLVQLLDLGGSQNDKEKDADIEESSNIVSNLKHEHGQVQGHLPLHKKRRETLPKESAWEDISDESDDGTPERDLPGNGSMDIEFKQLWPSRLKRKRWEGTDYGRDVDELSCPSKRNKKNTRERRSHGRHSSADSSKKGDRNRHASIVVKPDLPSRIVRDFRGGSLQITISRGPPSEEVEVKKKRKQICLKQEKQKK</sequence>
<feature type="compositionally biased region" description="Acidic residues" evidence="1">
    <location>
        <begin position="79"/>
        <end position="89"/>
    </location>
</feature>
<gene>
    <name evidence="2" type="ORF">OS493_011545</name>
</gene>
<evidence type="ECO:0000256" key="1">
    <source>
        <dbReference type="SAM" id="MobiDB-lite"/>
    </source>
</evidence>
<protein>
    <submittedName>
        <fullName evidence="2">Uncharacterized protein</fullName>
    </submittedName>
</protein>
<feature type="compositionally biased region" description="Basic residues" evidence="1">
    <location>
        <begin position="202"/>
        <end position="217"/>
    </location>
</feature>
<proteinExistence type="predicted"/>
<feature type="compositionally biased region" description="Basic and acidic residues" evidence="1">
    <location>
        <begin position="151"/>
        <end position="163"/>
    </location>
</feature>
<feature type="region of interest" description="Disordered" evidence="1">
    <location>
        <begin position="124"/>
        <end position="174"/>
    </location>
</feature>
<evidence type="ECO:0000313" key="3">
    <source>
        <dbReference type="Proteomes" id="UP001163046"/>
    </source>
</evidence>
<organism evidence="2 3">
    <name type="scientific">Desmophyllum pertusum</name>
    <dbReference type="NCBI Taxonomy" id="174260"/>
    <lineage>
        <taxon>Eukaryota</taxon>
        <taxon>Metazoa</taxon>
        <taxon>Cnidaria</taxon>
        <taxon>Anthozoa</taxon>
        <taxon>Hexacorallia</taxon>
        <taxon>Scleractinia</taxon>
        <taxon>Caryophylliina</taxon>
        <taxon>Caryophylliidae</taxon>
        <taxon>Desmophyllum</taxon>
    </lineage>
</organism>
<dbReference type="AlphaFoldDB" id="A0A9X0CMW5"/>
<feature type="region of interest" description="Disordered" evidence="1">
    <location>
        <begin position="187"/>
        <end position="217"/>
    </location>
</feature>
<name>A0A9X0CMW5_9CNID</name>
<evidence type="ECO:0000313" key="2">
    <source>
        <dbReference type="EMBL" id="KAJ7363263.1"/>
    </source>
</evidence>
<comment type="caution">
    <text evidence="2">The sequence shown here is derived from an EMBL/GenBank/DDBJ whole genome shotgun (WGS) entry which is preliminary data.</text>
</comment>
<dbReference type="Proteomes" id="UP001163046">
    <property type="component" value="Unassembled WGS sequence"/>
</dbReference>
<feature type="region of interest" description="Disordered" evidence="1">
    <location>
        <begin position="32"/>
        <end position="106"/>
    </location>
</feature>
<reference evidence="2" key="1">
    <citation type="submission" date="2023-01" db="EMBL/GenBank/DDBJ databases">
        <title>Genome assembly of the deep-sea coral Lophelia pertusa.</title>
        <authorList>
            <person name="Herrera S."/>
            <person name="Cordes E."/>
        </authorList>
    </citation>
    <scope>NUCLEOTIDE SEQUENCE</scope>
    <source>
        <strain evidence="2">USNM1676648</strain>
        <tissue evidence="2">Polyp</tissue>
    </source>
</reference>
<feature type="compositionally biased region" description="Basic residues" evidence="1">
    <location>
        <begin position="135"/>
        <end position="150"/>
    </location>
</feature>